<dbReference type="EMBL" id="CAEFZW010000007">
    <property type="protein sequence ID" value="CAB4255930.1"/>
    <property type="molecule type" value="Genomic_DNA"/>
</dbReference>
<organism evidence="2 3">
    <name type="scientific">Maudiozyma barnettii</name>
    <dbReference type="NCBI Taxonomy" id="61262"/>
    <lineage>
        <taxon>Eukaryota</taxon>
        <taxon>Fungi</taxon>
        <taxon>Dikarya</taxon>
        <taxon>Ascomycota</taxon>
        <taxon>Saccharomycotina</taxon>
        <taxon>Saccharomycetes</taxon>
        <taxon>Saccharomycetales</taxon>
        <taxon>Saccharomycetaceae</taxon>
        <taxon>Maudiozyma</taxon>
    </lineage>
</organism>
<dbReference type="AlphaFoldDB" id="A0A8H2VIB7"/>
<proteinExistence type="predicted"/>
<keyword evidence="1" id="KW-0812">Transmembrane</keyword>
<feature type="transmembrane region" description="Helical" evidence="1">
    <location>
        <begin position="274"/>
        <end position="299"/>
    </location>
</feature>
<evidence type="ECO:0000256" key="1">
    <source>
        <dbReference type="SAM" id="Phobius"/>
    </source>
</evidence>
<sequence>MQTANITVTVATTVQPGSISMGNTFETSATLTGGYLHQDASSLSSNTLITTSLSEPRTQNSTSLGTQLSSLTIVPYNTTSSVYATIPTSKSVSLIDSSSLGHSHIQPVLSSTPLIYSTIISTPTPSTTSISSAITRIPSSSSSYSDIRRSSAVSVILITTTVSPSSSAITSITSSSSVPAVVTQTLTVTPSILPLFSISSGTSKDYLIYTQEYLFTDSDTSFTTGLLQTTALKKSASGIILPTSVVTKPVSYYKAYVDGSLDSDPSTTSTHKNLIIGSVVGSVVGAGVIILLGVLYYMFVRHKHKKEPSFMTRGKRPIYMDDSMTTHDAMINNNEKNGDPFKNEFEFNERVPGQIPVPEDPLDYSVSMRDSSDFQFNPDSSVDMSLQTGLHSYEDSNAYSYTRSITDWRNDSNIR</sequence>
<protein>
    <submittedName>
        <fullName evidence="2">Uncharacterized protein</fullName>
    </submittedName>
</protein>
<name>A0A8H2VIB7_9SACH</name>
<dbReference type="OrthoDB" id="4062958at2759"/>
<dbReference type="RefSeq" id="XP_041407774.1">
    <property type="nucleotide sequence ID" value="XM_041551840.1"/>
</dbReference>
<keyword evidence="1" id="KW-1133">Transmembrane helix</keyword>
<dbReference type="GeneID" id="64858994"/>
<dbReference type="Proteomes" id="UP000644660">
    <property type="component" value="Unassembled WGS sequence"/>
</dbReference>
<accession>A0A8H2VIB7</accession>
<gene>
    <name evidence="2" type="ORF">KABA2_07S07700</name>
</gene>
<evidence type="ECO:0000313" key="2">
    <source>
        <dbReference type="EMBL" id="CAB4255930.1"/>
    </source>
</evidence>
<reference evidence="2 3" key="1">
    <citation type="submission" date="2020-05" db="EMBL/GenBank/DDBJ databases">
        <authorList>
            <person name="Casaregola S."/>
            <person name="Devillers H."/>
            <person name="Grondin C."/>
        </authorList>
    </citation>
    <scope>NUCLEOTIDE SEQUENCE [LARGE SCALE GENOMIC DNA]</scope>
    <source>
        <strain evidence="2 3">CLIB 1767</strain>
    </source>
</reference>
<comment type="caution">
    <text evidence="2">The sequence shown here is derived from an EMBL/GenBank/DDBJ whole genome shotgun (WGS) entry which is preliminary data.</text>
</comment>
<evidence type="ECO:0000313" key="3">
    <source>
        <dbReference type="Proteomes" id="UP000644660"/>
    </source>
</evidence>
<keyword evidence="1" id="KW-0472">Membrane</keyword>
<keyword evidence="3" id="KW-1185">Reference proteome</keyword>